<name>A0AAV3PVU2_LITER</name>
<dbReference type="AlphaFoldDB" id="A0AAV3PVU2"/>
<dbReference type="Proteomes" id="UP001454036">
    <property type="component" value="Unassembled WGS sequence"/>
</dbReference>
<protein>
    <submittedName>
        <fullName evidence="1">Uncharacterized protein</fullName>
    </submittedName>
</protein>
<comment type="caution">
    <text evidence="1">The sequence shown here is derived from an EMBL/GenBank/DDBJ whole genome shotgun (WGS) entry which is preliminary data.</text>
</comment>
<sequence length="96" mass="10762">MGFAQGVGDGMGFGQGVGDEDMNEALKRRFVEYYELPHVVSDPVHEGCIVMAKLSFVSYLINLKSESQICQLHHEGYVSIMRRLMPDQGIHIPSTY</sequence>
<dbReference type="EMBL" id="BAABME010018499">
    <property type="protein sequence ID" value="GAA0154047.1"/>
    <property type="molecule type" value="Genomic_DNA"/>
</dbReference>
<reference evidence="1 2" key="1">
    <citation type="submission" date="2024-01" db="EMBL/GenBank/DDBJ databases">
        <title>The complete chloroplast genome sequence of Lithospermum erythrorhizon: insights into the phylogenetic relationship among Boraginaceae species and the maternal lineages of purple gromwells.</title>
        <authorList>
            <person name="Okada T."/>
            <person name="Watanabe K."/>
        </authorList>
    </citation>
    <scope>NUCLEOTIDE SEQUENCE [LARGE SCALE GENOMIC DNA]</scope>
</reference>
<keyword evidence="2" id="KW-1185">Reference proteome</keyword>
<gene>
    <name evidence="1" type="ORF">LIER_37792</name>
</gene>
<proteinExistence type="predicted"/>
<organism evidence="1 2">
    <name type="scientific">Lithospermum erythrorhizon</name>
    <name type="common">Purple gromwell</name>
    <name type="synonym">Lithospermum officinale var. erythrorhizon</name>
    <dbReference type="NCBI Taxonomy" id="34254"/>
    <lineage>
        <taxon>Eukaryota</taxon>
        <taxon>Viridiplantae</taxon>
        <taxon>Streptophyta</taxon>
        <taxon>Embryophyta</taxon>
        <taxon>Tracheophyta</taxon>
        <taxon>Spermatophyta</taxon>
        <taxon>Magnoliopsida</taxon>
        <taxon>eudicotyledons</taxon>
        <taxon>Gunneridae</taxon>
        <taxon>Pentapetalae</taxon>
        <taxon>asterids</taxon>
        <taxon>lamiids</taxon>
        <taxon>Boraginales</taxon>
        <taxon>Boraginaceae</taxon>
        <taxon>Boraginoideae</taxon>
        <taxon>Lithospermeae</taxon>
        <taxon>Lithospermum</taxon>
    </lineage>
</organism>
<accession>A0AAV3PVU2</accession>
<evidence type="ECO:0000313" key="1">
    <source>
        <dbReference type="EMBL" id="GAA0154047.1"/>
    </source>
</evidence>
<evidence type="ECO:0000313" key="2">
    <source>
        <dbReference type="Proteomes" id="UP001454036"/>
    </source>
</evidence>